<accession>A0A1T4X4P5</accession>
<dbReference type="InterPro" id="IPR009057">
    <property type="entry name" value="Homeodomain-like_sf"/>
</dbReference>
<keyword evidence="2" id="KW-1185">Reference proteome</keyword>
<dbReference type="GO" id="GO:0004803">
    <property type="term" value="F:transposase activity"/>
    <property type="evidence" value="ECO:0007669"/>
    <property type="project" value="InterPro"/>
</dbReference>
<name>A0A1T4X4P5_9CLOT</name>
<dbReference type="GO" id="GO:0006313">
    <property type="term" value="P:DNA transposition"/>
    <property type="evidence" value="ECO:0007669"/>
    <property type="project" value="InterPro"/>
</dbReference>
<proteinExistence type="predicted"/>
<reference evidence="2" key="1">
    <citation type="submission" date="2017-02" db="EMBL/GenBank/DDBJ databases">
        <authorList>
            <person name="Varghese N."/>
            <person name="Submissions S."/>
        </authorList>
    </citation>
    <scope>NUCLEOTIDE SEQUENCE [LARGE SCALE GENOMIC DNA]</scope>
    <source>
        <strain evidence="2">USBA 833</strain>
    </source>
</reference>
<dbReference type="EMBL" id="FUYH01000005">
    <property type="protein sequence ID" value="SKA83801.1"/>
    <property type="molecule type" value="Genomic_DNA"/>
</dbReference>
<dbReference type="Pfam" id="PF01527">
    <property type="entry name" value="HTH_Tnp_1"/>
    <property type="match status" value="1"/>
</dbReference>
<evidence type="ECO:0000313" key="1">
    <source>
        <dbReference type="EMBL" id="SKA83801.1"/>
    </source>
</evidence>
<organism evidence="1 2">
    <name type="scientific">Caloramator quimbayensis</name>
    <dbReference type="NCBI Taxonomy" id="1147123"/>
    <lineage>
        <taxon>Bacteria</taxon>
        <taxon>Bacillati</taxon>
        <taxon>Bacillota</taxon>
        <taxon>Clostridia</taxon>
        <taxon>Eubacteriales</taxon>
        <taxon>Clostridiaceae</taxon>
        <taxon>Caloramator</taxon>
    </lineage>
</organism>
<gene>
    <name evidence="1" type="ORF">SAMN05443428_105173</name>
</gene>
<dbReference type="GO" id="GO:0003677">
    <property type="term" value="F:DNA binding"/>
    <property type="evidence" value="ECO:0007669"/>
    <property type="project" value="InterPro"/>
</dbReference>
<protein>
    <submittedName>
        <fullName evidence="1">Transposase and inactivated derivatives</fullName>
    </submittedName>
</protein>
<sequence length="98" mass="11031">MKGKAHSEELKQQILKEVEETGNISLVARNHGIAPTTISGWMKNKRAAGTRGPKSSDFNSPNYMKEVEKENDKLKKILGEKDLEIAILKDLLKKTNRL</sequence>
<evidence type="ECO:0000313" key="2">
    <source>
        <dbReference type="Proteomes" id="UP000190105"/>
    </source>
</evidence>
<dbReference type="Proteomes" id="UP000190105">
    <property type="component" value="Unassembled WGS sequence"/>
</dbReference>
<dbReference type="RefSeq" id="WP_078695984.1">
    <property type="nucleotide sequence ID" value="NZ_FUYH01000005.1"/>
</dbReference>
<dbReference type="AlphaFoldDB" id="A0A1T4X4P5"/>
<dbReference type="OrthoDB" id="1707197at2"/>
<dbReference type="SUPFAM" id="SSF46689">
    <property type="entry name" value="Homeodomain-like"/>
    <property type="match status" value="1"/>
</dbReference>
<dbReference type="Gene3D" id="1.10.10.60">
    <property type="entry name" value="Homeodomain-like"/>
    <property type="match status" value="1"/>
</dbReference>
<dbReference type="InterPro" id="IPR002514">
    <property type="entry name" value="Transposase_8"/>
</dbReference>
<dbReference type="STRING" id="1147123.SAMN05443428_105173"/>